<keyword evidence="2" id="KW-1185">Reference proteome</keyword>
<sequence length="356" mass="41408">MDSELWPQPNQKKCNLTIEAGPGDDKLHNSTCIIPFANSSIRETIEGSRIFTVSDSVIVISGEKGRKSNAKSLVYFIFSPPNCIPMINKVTFGNVDLKNIVEQSLILSDTEKFEVIYYDGNNSHRFWSIIFNRGGVSSDRPLEFDFKIPRMRTMVSRIPMNQHLCTSCIQFLSEERLETSILFNQNAMELLNSKNHNIKISTAHGVLRICKQESNPSKFLNYSEGNLTSWYQLDMGFEFEDVVIYNLPKNEGIMVVVLHNVYEGKPGKVYYPQPSFVRHMVYLTMFDNQKTKYGNLKLDEYQSRNYPTSIYIYMYIDDPHEYCVAFFERGDFQRDYEHDVRCYNEQLFYSLIGRLT</sequence>
<dbReference type="EMBL" id="CM056744">
    <property type="protein sequence ID" value="KAJ8664747.1"/>
    <property type="molecule type" value="Genomic_DNA"/>
</dbReference>
<gene>
    <name evidence="1" type="ORF">QAD02_006409</name>
</gene>
<comment type="caution">
    <text evidence="1">The sequence shown here is derived from an EMBL/GenBank/DDBJ whole genome shotgun (WGS) entry which is preliminary data.</text>
</comment>
<reference evidence="1" key="1">
    <citation type="submission" date="2023-04" db="EMBL/GenBank/DDBJ databases">
        <title>A chromosome-level genome assembly of the parasitoid wasp Eretmocerus hayati.</title>
        <authorList>
            <person name="Zhong Y."/>
            <person name="Liu S."/>
            <person name="Liu Y."/>
        </authorList>
    </citation>
    <scope>NUCLEOTIDE SEQUENCE</scope>
    <source>
        <strain evidence="1">ZJU_SS_LIU_2023</strain>
    </source>
</reference>
<protein>
    <submittedName>
        <fullName evidence="1">Uncharacterized protein</fullName>
    </submittedName>
</protein>
<dbReference type="Proteomes" id="UP001239111">
    <property type="component" value="Chromosome 4"/>
</dbReference>
<proteinExistence type="predicted"/>
<evidence type="ECO:0000313" key="2">
    <source>
        <dbReference type="Proteomes" id="UP001239111"/>
    </source>
</evidence>
<accession>A0ACC2N153</accession>
<evidence type="ECO:0000313" key="1">
    <source>
        <dbReference type="EMBL" id="KAJ8664747.1"/>
    </source>
</evidence>
<organism evidence="1 2">
    <name type="scientific">Eretmocerus hayati</name>
    <dbReference type="NCBI Taxonomy" id="131215"/>
    <lineage>
        <taxon>Eukaryota</taxon>
        <taxon>Metazoa</taxon>
        <taxon>Ecdysozoa</taxon>
        <taxon>Arthropoda</taxon>
        <taxon>Hexapoda</taxon>
        <taxon>Insecta</taxon>
        <taxon>Pterygota</taxon>
        <taxon>Neoptera</taxon>
        <taxon>Endopterygota</taxon>
        <taxon>Hymenoptera</taxon>
        <taxon>Apocrita</taxon>
        <taxon>Proctotrupomorpha</taxon>
        <taxon>Chalcidoidea</taxon>
        <taxon>Aphelinidae</taxon>
        <taxon>Aphelininae</taxon>
        <taxon>Eretmocerus</taxon>
    </lineage>
</organism>
<name>A0ACC2N153_9HYME</name>